<evidence type="ECO:0000256" key="5">
    <source>
        <dbReference type="ARBA" id="ARBA00022833"/>
    </source>
</evidence>
<keyword evidence="5" id="KW-0862">Zinc</keyword>
<gene>
    <name evidence="7" type="ORF">U14_04262</name>
</gene>
<sequence>MTFTSPAQRKEFMARIPKVELHLHIEGAIPHETMLALIHRKEPHSLLRSVEDLQRQFTYTDFPHFLDLWCWKDTFITTEEDFEEIAYQVLRDLRAQNVHYVEAHYSPGGYLNQGLSIQGITEHLIAGRNRALQDFGIRCEFIIDLIRHHGVDKGWHYVDEATPYLNNGVIGIGLGGPEHDFPPAPYAELYHEAKRRGFHLVAHAGEAAGADSIWAAIEKLGIERIGHGLRAYEDSELVTLLKERQIPLEMCVVSNVKTGVCKAVEKHPIRDYLEKGLLVTINSDDPAMFNTSMTEEYDTLSEQLLFTRDELKQISLNGIDASFLSEEAKNSLRTQFEHEWLQLSSC</sequence>
<evidence type="ECO:0000256" key="4">
    <source>
        <dbReference type="ARBA" id="ARBA00022801"/>
    </source>
</evidence>
<comment type="similarity">
    <text evidence="2">Belongs to the metallo-dependent hydrolases superfamily. Adenosine and AMP deaminases family.</text>
</comment>
<evidence type="ECO:0000256" key="3">
    <source>
        <dbReference type="ARBA" id="ARBA00022723"/>
    </source>
</evidence>
<name>A0A0S6W3K9_9BACT</name>
<dbReference type="InterPro" id="IPR006330">
    <property type="entry name" value="Ado/ade_deaminase"/>
</dbReference>
<dbReference type="GO" id="GO:0005829">
    <property type="term" value="C:cytosol"/>
    <property type="evidence" value="ECO:0007669"/>
    <property type="project" value="TreeGrafter"/>
</dbReference>
<keyword evidence="4" id="KW-0378">Hydrolase</keyword>
<evidence type="ECO:0000313" key="8">
    <source>
        <dbReference type="Proteomes" id="UP000030700"/>
    </source>
</evidence>
<dbReference type="SUPFAM" id="SSF51556">
    <property type="entry name" value="Metallo-dependent hydrolases"/>
    <property type="match status" value="1"/>
</dbReference>
<dbReference type="Proteomes" id="UP000030700">
    <property type="component" value="Unassembled WGS sequence"/>
</dbReference>
<evidence type="ECO:0000313" key="7">
    <source>
        <dbReference type="EMBL" id="GAK53003.1"/>
    </source>
</evidence>
<evidence type="ECO:0000256" key="1">
    <source>
        <dbReference type="ARBA" id="ARBA00001947"/>
    </source>
</evidence>
<dbReference type="Pfam" id="PF00962">
    <property type="entry name" value="A_deaminase"/>
    <property type="match status" value="1"/>
</dbReference>
<evidence type="ECO:0000259" key="6">
    <source>
        <dbReference type="Pfam" id="PF00962"/>
    </source>
</evidence>
<dbReference type="Gene3D" id="3.20.20.140">
    <property type="entry name" value="Metal-dependent hydrolases"/>
    <property type="match status" value="1"/>
</dbReference>
<dbReference type="GO" id="GO:0046872">
    <property type="term" value="F:metal ion binding"/>
    <property type="evidence" value="ECO:0007669"/>
    <property type="project" value="UniProtKB-KW"/>
</dbReference>
<dbReference type="HOGENOM" id="CLU_039228_7_0_0"/>
<dbReference type="AlphaFoldDB" id="A0A0S6W3K9"/>
<dbReference type="STRING" id="1499966.U14_04262"/>
<comment type="cofactor">
    <cofactor evidence="1">
        <name>Zn(2+)</name>
        <dbReference type="ChEBI" id="CHEBI:29105"/>
    </cofactor>
</comment>
<dbReference type="NCBIfam" id="TIGR01430">
    <property type="entry name" value="aden_deam"/>
    <property type="match status" value="1"/>
</dbReference>
<dbReference type="PANTHER" id="PTHR43114">
    <property type="entry name" value="ADENINE DEAMINASE"/>
    <property type="match status" value="1"/>
</dbReference>
<protein>
    <submittedName>
        <fullName evidence="7">Adenosine deaminase 2</fullName>
    </submittedName>
</protein>
<dbReference type="PANTHER" id="PTHR43114:SF6">
    <property type="entry name" value="ADENINE DEAMINASE"/>
    <property type="match status" value="1"/>
</dbReference>
<dbReference type="GO" id="GO:0006146">
    <property type="term" value="P:adenine catabolic process"/>
    <property type="evidence" value="ECO:0007669"/>
    <property type="project" value="TreeGrafter"/>
</dbReference>
<accession>A0A0S6W3K9</accession>
<keyword evidence="8" id="KW-1185">Reference proteome</keyword>
<dbReference type="EMBL" id="DF820459">
    <property type="protein sequence ID" value="GAK53003.1"/>
    <property type="molecule type" value="Genomic_DNA"/>
</dbReference>
<feature type="domain" description="Adenosine deaminase" evidence="6">
    <location>
        <begin position="17"/>
        <end position="335"/>
    </location>
</feature>
<organism evidence="7 8">
    <name type="scientific">Candidatus Moduliflexus flocculans</name>
    <dbReference type="NCBI Taxonomy" id="1499966"/>
    <lineage>
        <taxon>Bacteria</taxon>
        <taxon>Candidatus Moduliflexota</taxon>
        <taxon>Candidatus Moduliflexia</taxon>
        <taxon>Candidatus Moduliflexales</taxon>
        <taxon>Candidatus Moduliflexaceae</taxon>
    </lineage>
</organism>
<dbReference type="GO" id="GO:0043103">
    <property type="term" value="P:hypoxanthine salvage"/>
    <property type="evidence" value="ECO:0007669"/>
    <property type="project" value="TreeGrafter"/>
</dbReference>
<dbReference type="InterPro" id="IPR032466">
    <property type="entry name" value="Metal_Hydrolase"/>
</dbReference>
<dbReference type="InterPro" id="IPR001365">
    <property type="entry name" value="A_deaminase_dom"/>
</dbReference>
<dbReference type="GO" id="GO:0000034">
    <property type="term" value="F:adenine deaminase activity"/>
    <property type="evidence" value="ECO:0007669"/>
    <property type="project" value="TreeGrafter"/>
</dbReference>
<keyword evidence="3" id="KW-0479">Metal-binding</keyword>
<reference evidence="7 8" key="1">
    <citation type="journal article" date="2015" name="PeerJ">
        <title>First genomic representation of candidate bacterial phylum KSB3 points to enhanced environmental sensing as a trigger of wastewater bulking.</title>
        <authorList>
            <person name="Sekiguchi Y."/>
            <person name="Ohashi A."/>
            <person name="Parks D.H."/>
            <person name="Yamauchi T."/>
            <person name="Tyson G.W."/>
            <person name="Hugenholtz P."/>
        </authorList>
    </citation>
    <scope>NUCLEOTIDE SEQUENCE [LARGE SCALE GENOMIC DNA]</scope>
</reference>
<evidence type="ECO:0000256" key="2">
    <source>
        <dbReference type="ARBA" id="ARBA00006676"/>
    </source>
</evidence>
<proteinExistence type="inferred from homology"/>